<comment type="subunit">
    <text evidence="3">Monomer.</text>
</comment>
<feature type="domain" description="Polysaccharide lyase family 8 C-terminal" evidence="10">
    <location>
        <begin position="609"/>
        <end position="675"/>
    </location>
</feature>
<dbReference type="InterPro" id="IPR008929">
    <property type="entry name" value="Chondroitin_lyas"/>
</dbReference>
<feature type="active site" evidence="7">
    <location>
        <position position="232"/>
    </location>
</feature>
<feature type="signal peptide" evidence="8">
    <location>
        <begin position="1"/>
        <end position="24"/>
    </location>
</feature>
<proteinExistence type="inferred from homology"/>
<accession>A0A0P8AD46</accession>
<comment type="cofactor">
    <cofactor evidence="1">
        <name>Ca(2+)</name>
        <dbReference type="ChEBI" id="CHEBI:29108"/>
    </cofactor>
</comment>
<reference evidence="12 13" key="1">
    <citation type="submission" date="2015-09" db="EMBL/GenBank/DDBJ databases">
        <title>Identification and resolution of microdiversity through metagenomic sequencing of parallel consortia.</title>
        <authorList>
            <person name="Nelson W.C."/>
            <person name="Romine M.F."/>
            <person name="Lindemann S.R."/>
        </authorList>
    </citation>
    <scope>NUCLEOTIDE SEQUENCE [LARGE SCALE GENOMIC DNA]</scope>
    <source>
        <strain evidence="12">HL-49</strain>
    </source>
</reference>
<keyword evidence="4 8" id="KW-0732">Signal</keyword>
<comment type="similarity">
    <text evidence="2">Belongs to the polysaccharide lyase 8 family.</text>
</comment>
<dbReference type="EMBL" id="LJXT01000096">
    <property type="protein sequence ID" value="KPQ13276.1"/>
    <property type="molecule type" value="Genomic_DNA"/>
</dbReference>
<protein>
    <submittedName>
        <fullName evidence="12">PL8 family polysaccharide lyase</fullName>
    </submittedName>
</protein>
<dbReference type="AlphaFoldDB" id="A0A0P8AD46"/>
<dbReference type="InterPro" id="IPR012970">
    <property type="entry name" value="Lyase_8_alpha_N"/>
</dbReference>
<dbReference type="CDD" id="cd01083">
    <property type="entry name" value="GAG_Lyase"/>
    <property type="match status" value="1"/>
</dbReference>
<evidence type="ECO:0000256" key="3">
    <source>
        <dbReference type="ARBA" id="ARBA00011245"/>
    </source>
</evidence>
<evidence type="ECO:0000313" key="13">
    <source>
        <dbReference type="Proteomes" id="UP000050421"/>
    </source>
</evidence>
<feature type="chain" id="PRO_5006147777" evidence="8">
    <location>
        <begin position="25"/>
        <end position="711"/>
    </location>
</feature>
<dbReference type="Gene3D" id="1.50.10.100">
    <property type="entry name" value="Chondroitin AC/alginate lyase"/>
    <property type="match status" value="1"/>
</dbReference>
<evidence type="ECO:0000256" key="8">
    <source>
        <dbReference type="SAM" id="SignalP"/>
    </source>
</evidence>
<dbReference type="InterPro" id="IPR003159">
    <property type="entry name" value="Lyase_8_central_dom"/>
</dbReference>
<dbReference type="OrthoDB" id="6394136at2"/>
<evidence type="ECO:0000259" key="10">
    <source>
        <dbReference type="Pfam" id="PF02884"/>
    </source>
</evidence>
<dbReference type="GO" id="GO:0030246">
    <property type="term" value="F:carbohydrate binding"/>
    <property type="evidence" value="ECO:0007669"/>
    <property type="project" value="InterPro"/>
</dbReference>
<dbReference type="Pfam" id="PF02278">
    <property type="entry name" value="Lyase_8"/>
    <property type="match status" value="1"/>
</dbReference>
<dbReference type="Pfam" id="PF08124">
    <property type="entry name" value="Lyase_8_N"/>
    <property type="match status" value="1"/>
</dbReference>
<feature type="domain" description="Polysaccharide lyase 8 N-terminal alpha-helical" evidence="11">
    <location>
        <begin position="44"/>
        <end position="330"/>
    </location>
</feature>
<dbReference type="InterPro" id="IPR014718">
    <property type="entry name" value="GH-type_carb-bd"/>
</dbReference>
<dbReference type="PATRIC" id="fig|1305737.6.peg.3415"/>
<dbReference type="Proteomes" id="UP000050421">
    <property type="component" value="Unassembled WGS sequence"/>
</dbReference>
<keyword evidence="6 12" id="KW-0456">Lyase</keyword>
<evidence type="ECO:0000256" key="2">
    <source>
        <dbReference type="ARBA" id="ARBA00006699"/>
    </source>
</evidence>
<organism evidence="12 13">
    <name type="scientific">Algoriphagus marincola HL-49</name>
    <dbReference type="NCBI Taxonomy" id="1305737"/>
    <lineage>
        <taxon>Bacteria</taxon>
        <taxon>Pseudomonadati</taxon>
        <taxon>Bacteroidota</taxon>
        <taxon>Cytophagia</taxon>
        <taxon>Cytophagales</taxon>
        <taxon>Cyclobacteriaceae</taxon>
        <taxon>Algoriphagus</taxon>
    </lineage>
</organism>
<sequence length="711" mass="80518">MKTFNSPFLILFFSAIFCWSSTLAQEDFDVILERVFEEYQSQPSTSKLDEEAQNLTQSIQSTGSWNDINYNDQSGTGWQPDKHLKRIGQLTKAYTREGSRFFNSPEVFDQIESSLRYWVELSPAPKSSNWWWGSISVPKEIGNILTLLRLSGKDISEPLEASLLEWMTKTVSTDKSPGKDGSNLTDIAQHRIIRAALTKNEKLLSESVALTSKSIRFSEKDGIQIDNSFHAHGPELYIHGYGREYLSGIRNIQYFVQGTPYSYTSEQMKLIANFVTEGYLQVLRGRYVDYSVIGRGIARNNATRTNAGLVKQIQRILPKEDALKLNSAIKRLDRKENASFDIQAKNIHYWRSDYMVHHRPSFMASVNIASNRTIRTESGNGENLNGQFLTEGAMNIAVDGDEYFNIFPIWKWYMIPGTTTPANQKLRKRTNWVAEPGNVDFVGGVSDGINGVATYAMDAYRTQANKAWFFFDNRIICLGSSISADRPEPIFTTVNQSWLKGKVWKITQNNLSEIPEGNYDLESENQWIVHDAIAYYFPSDQNLKLSTKKQAGSWSEINSGSTSKKIEKNVFTLWIDHELNPKNSEYQYLIFPGVDGPDKIDFDDINYIQVLKNNQSIQAVWDKKNDLVGAVFYKSGKLIWEENQMTIDQPGLILLSKTATGKLAVSYSDPTQKLTGKVKGSIEINGKSRDLAFTLPEGMKAGSTVTMDLDF</sequence>
<evidence type="ECO:0000256" key="1">
    <source>
        <dbReference type="ARBA" id="ARBA00001913"/>
    </source>
</evidence>
<dbReference type="SUPFAM" id="SSF74650">
    <property type="entry name" value="Galactose mutarotase-like"/>
    <property type="match status" value="1"/>
</dbReference>
<dbReference type="PANTHER" id="PTHR38481">
    <property type="entry name" value="HYALURONATE LYASE"/>
    <property type="match status" value="1"/>
</dbReference>
<evidence type="ECO:0000259" key="11">
    <source>
        <dbReference type="Pfam" id="PF08124"/>
    </source>
</evidence>
<evidence type="ECO:0000256" key="7">
    <source>
        <dbReference type="PIRSR" id="PIRSR638970-1"/>
    </source>
</evidence>
<feature type="domain" description="Polysaccharide lyase family 8 central" evidence="9">
    <location>
        <begin position="348"/>
        <end position="595"/>
    </location>
</feature>
<evidence type="ECO:0000256" key="5">
    <source>
        <dbReference type="ARBA" id="ARBA00022837"/>
    </source>
</evidence>
<dbReference type="GO" id="GO:0005576">
    <property type="term" value="C:extracellular region"/>
    <property type="evidence" value="ECO:0007669"/>
    <property type="project" value="InterPro"/>
</dbReference>
<dbReference type="PANTHER" id="PTHR38481:SF1">
    <property type="entry name" value="HYALURONATE LYASE"/>
    <property type="match status" value="1"/>
</dbReference>
<dbReference type="InterPro" id="IPR011071">
    <property type="entry name" value="Lyase_8-like_C"/>
</dbReference>
<dbReference type="InterPro" id="IPR038970">
    <property type="entry name" value="Lyase_8"/>
</dbReference>
<dbReference type="InterPro" id="IPR004103">
    <property type="entry name" value="Lyase_8_C"/>
</dbReference>
<dbReference type="STRING" id="1305737.GCA_000526355_00622"/>
<evidence type="ECO:0000256" key="4">
    <source>
        <dbReference type="ARBA" id="ARBA00022729"/>
    </source>
</evidence>
<dbReference type="Pfam" id="PF02884">
    <property type="entry name" value="Lyase_8_C"/>
    <property type="match status" value="1"/>
</dbReference>
<gene>
    <name evidence="12" type="ORF">HLUCCX10_13490</name>
</gene>
<comment type="caution">
    <text evidence="12">The sequence shown here is derived from an EMBL/GenBank/DDBJ whole genome shotgun (WGS) entry which is preliminary data.</text>
</comment>
<dbReference type="Gene3D" id="2.60.220.10">
    <property type="entry name" value="Polysaccharide lyase family 8-like, C-terminal"/>
    <property type="match status" value="1"/>
</dbReference>
<dbReference type="SUPFAM" id="SSF49863">
    <property type="entry name" value="Hyaluronate lyase-like, C-terminal domain"/>
    <property type="match status" value="1"/>
</dbReference>
<name>A0A0P8AD46_9BACT</name>
<feature type="active site" evidence="7">
    <location>
        <position position="295"/>
    </location>
</feature>
<evidence type="ECO:0000256" key="6">
    <source>
        <dbReference type="ARBA" id="ARBA00023239"/>
    </source>
</evidence>
<dbReference type="eggNOG" id="COG5492">
    <property type="taxonomic scope" value="Bacteria"/>
</dbReference>
<keyword evidence="5" id="KW-0106">Calcium</keyword>
<dbReference type="GO" id="GO:0005975">
    <property type="term" value="P:carbohydrate metabolic process"/>
    <property type="evidence" value="ECO:0007669"/>
    <property type="project" value="InterPro"/>
</dbReference>
<evidence type="ECO:0000313" key="12">
    <source>
        <dbReference type="EMBL" id="KPQ13276.1"/>
    </source>
</evidence>
<feature type="active site" evidence="7">
    <location>
        <position position="241"/>
    </location>
</feature>
<dbReference type="Gene3D" id="2.70.98.10">
    <property type="match status" value="1"/>
</dbReference>
<dbReference type="InterPro" id="IPR011013">
    <property type="entry name" value="Gal_mutarotase_sf_dom"/>
</dbReference>
<evidence type="ECO:0000259" key="9">
    <source>
        <dbReference type="Pfam" id="PF02278"/>
    </source>
</evidence>
<dbReference type="GO" id="GO:0016837">
    <property type="term" value="F:carbon-oxygen lyase activity, acting on polysaccharides"/>
    <property type="evidence" value="ECO:0007669"/>
    <property type="project" value="UniProtKB-ARBA"/>
</dbReference>
<dbReference type="SUPFAM" id="SSF48230">
    <property type="entry name" value="Chondroitin AC/alginate lyase"/>
    <property type="match status" value="1"/>
</dbReference>